<keyword evidence="9" id="KW-1185">Reference proteome</keyword>
<evidence type="ECO:0000259" key="7">
    <source>
        <dbReference type="PROSITE" id="PS51387"/>
    </source>
</evidence>
<evidence type="ECO:0000256" key="6">
    <source>
        <dbReference type="SAM" id="SignalP"/>
    </source>
</evidence>
<dbReference type="PROSITE" id="PS51387">
    <property type="entry name" value="FAD_PCMH"/>
    <property type="match status" value="1"/>
</dbReference>
<dbReference type="PANTHER" id="PTHR42973:SF39">
    <property type="entry name" value="FAD-BINDING PCMH-TYPE DOMAIN-CONTAINING PROTEIN"/>
    <property type="match status" value="1"/>
</dbReference>
<feature type="signal peptide" evidence="6">
    <location>
        <begin position="1"/>
        <end position="21"/>
    </location>
</feature>
<dbReference type="InterPro" id="IPR006094">
    <property type="entry name" value="Oxid_FAD_bind_N"/>
</dbReference>
<protein>
    <submittedName>
        <fullName evidence="8">FAD binding domain protein</fullName>
    </submittedName>
</protein>
<reference evidence="9" key="1">
    <citation type="journal article" date="2018" name="Proc. Natl. Acad. Sci. U.S.A.">
        <title>Linking secondary metabolites to gene clusters through genome sequencing of six diverse Aspergillus species.</title>
        <authorList>
            <person name="Kaerboelling I."/>
            <person name="Vesth T.C."/>
            <person name="Frisvad J.C."/>
            <person name="Nybo J.L."/>
            <person name="Theobald S."/>
            <person name="Kuo A."/>
            <person name="Bowyer P."/>
            <person name="Matsuda Y."/>
            <person name="Mondo S."/>
            <person name="Lyhne E.K."/>
            <person name="Kogle M.E."/>
            <person name="Clum A."/>
            <person name="Lipzen A."/>
            <person name="Salamov A."/>
            <person name="Ngan C.Y."/>
            <person name="Daum C."/>
            <person name="Chiniquy J."/>
            <person name="Barry K."/>
            <person name="LaButti K."/>
            <person name="Haridas S."/>
            <person name="Simmons B.A."/>
            <person name="Magnuson J.K."/>
            <person name="Mortensen U.H."/>
            <person name="Larsen T.O."/>
            <person name="Grigoriev I.V."/>
            <person name="Baker S.E."/>
            <person name="Andersen M.R."/>
        </authorList>
    </citation>
    <scope>NUCLEOTIDE SEQUENCE [LARGE SCALE GENOMIC DNA]</scope>
    <source>
        <strain evidence="9">IBT 16806</strain>
    </source>
</reference>
<dbReference type="PANTHER" id="PTHR42973">
    <property type="entry name" value="BINDING OXIDOREDUCTASE, PUTATIVE (AFU_ORTHOLOGUE AFUA_1G17690)-RELATED"/>
    <property type="match status" value="1"/>
</dbReference>
<dbReference type="Pfam" id="PF01565">
    <property type="entry name" value="FAD_binding_4"/>
    <property type="match status" value="1"/>
</dbReference>
<evidence type="ECO:0000256" key="4">
    <source>
        <dbReference type="ARBA" id="ARBA00022827"/>
    </source>
</evidence>
<comment type="caution">
    <text evidence="8">The sequence shown here is derived from an EMBL/GenBank/DDBJ whole genome shotgun (WGS) entry which is preliminary data.</text>
</comment>
<feature type="domain" description="FAD-binding PCMH-type" evidence="7">
    <location>
        <begin position="119"/>
        <end position="299"/>
    </location>
</feature>
<name>A0A2I1BXF6_ASPN1</name>
<evidence type="ECO:0000313" key="8">
    <source>
        <dbReference type="EMBL" id="PKX90057.1"/>
    </source>
</evidence>
<dbReference type="RefSeq" id="XP_024678652.1">
    <property type="nucleotide sequence ID" value="XM_024830280.1"/>
</dbReference>
<accession>A0A2I1BXF6</accession>
<dbReference type="GeneID" id="36537606"/>
<sequence>MILFSFTAFVSLLAFPSVVHSKPHCKLSPLDAGWPSTEEWAALNASIQGALIKTTPVASSCYPGNPFGSTENCTIVTKYWSYAAYHSAWPESVDYSVYTNNSCVAPGVAGYTEGRGCSIGALPQYIVNATTEEQVAKAMQWASKRNIRVVVKGTGHDLSGRSTGAYSLSIWTHNFRHIVHRPSWRVPASNHTADVVIVGSGNNWGSIYTAVHAINRTVVGGEDATVGPGGLIQNGGHGLLSSHHGLASDQVYQVTVITTDGRRLVANHAQNEDLFWAVRGGGGGQFGVVTEFVLKTYPVPANVVTGGLSFYPSRRGKASELASWDALAETARTIPDLMDSGFTGTVMALTKEAAMRLTGANVTTPGVAVSINLIGYNTTTKQMNSTLHHLAARIKEYRNSSALTLSYQPPSTQSYWAFVNPDPLASRASGARTRKGGMLLLGLQGGAGPATTPPEMRGSVLPAWRSAYVHAMVYGASIDDTADPSKALATVAEWHESTIEPVWRRWAPDTGSYMNEGNAFSRTWKKDFYGENYDKLLAVKRTYDPSESLFVWSGVGSDMWEYDLRSGLLCRR</sequence>
<dbReference type="InterPro" id="IPR050416">
    <property type="entry name" value="FAD-linked_Oxidoreductase"/>
</dbReference>
<keyword evidence="6" id="KW-0732">Signal</keyword>
<evidence type="ECO:0000256" key="2">
    <source>
        <dbReference type="ARBA" id="ARBA00005466"/>
    </source>
</evidence>
<dbReference type="InterPro" id="IPR036318">
    <property type="entry name" value="FAD-bd_PCMH-like_sf"/>
</dbReference>
<dbReference type="Gene3D" id="3.30.465.10">
    <property type="match status" value="1"/>
</dbReference>
<keyword evidence="5" id="KW-0560">Oxidoreductase</keyword>
<dbReference type="Proteomes" id="UP000234474">
    <property type="component" value="Unassembled WGS sequence"/>
</dbReference>
<dbReference type="InterPro" id="IPR016169">
    <property type="entry name" value="FAD-bd_PCMH_sub2"/>
</dbReference>
<organism evidence="8 9">
    <name type="scientific">Aspergillus novofumigatus (strain IBT 16806)</name>
    <dbReference type="NCBI Taxonomy" id="1392255"/>
    <lineage>
        <taxon>Eukaryota</taxon>
        <taxon>Fungi</taxon>
        <taxon>Dikarya</taxon>
        <taxon>Ascomycota</taxon>
        <taxon>Pezizomycotina</taxon>
        <taxon>Eurotiomycetes</taxon>
        <taxon>Eurotiomycetidae</taxon>
        <taxon>Eurotiales</taxon>
        <taxon>Aspergillaceae</taxon>
        <taxon>Aspergillus</taxon>
        <taxon>Aspergillus subgen. Fumigati</taxon>
    </lineage>
</organism>
<evidence type="ECO:0000256" key="1">
    <source>
        <dbReference type="ARBA" id="ARBA00001974"/>
    </source>
</evidence>
<dbReference type="GO" id="GO:0071949">
    <property type="term" value="F:FAD binding"/>
    <property type="evidence" value="ECO:0007669"/>
    <property type="project" value="InterPro"/>
</dbReference>
<dbReference type="Pfam" id="PF08031">
    <property type="entry name" value="BBE"/>
    <property type="match status" value="1"/>
</dbReference>
<keyword evidence="3" id="KW-0285">Flavoprotein</keyword>
<dbReference type="OrthoDB" id="9983560at2759"/>
<dbReference type="EMBL" id="MSZS01000008">
    <property type="protein sequence ID" value="PKX90057.1"/>
    <property type="molecule type" value="Genomic_DNA"/>
</dbReference>
<proteinExistence type="inferred from homology"/>
<dbReference type="InterPro" id="IPR016166">
    <property type="entry name" value="FAD-bd_PCMH"/>
</dbReference>
<dbReference type="Gene3D" id="3.40.462.20">
    <property type="match status" value="1"/>
</dbReference>
<dbReference type="STRING" id="1392255.A0A2I1BXF6"/>
<comment type="cofactor">
    <cofactor evidence="1">
        <name>FAD</name>
        <dbReference type="ChEBI" id="CHEBI:57692"/>
    </cofactor>
</comment>
<keyword evidence="4" id="KW-0274">FAD</keyword>
<evidence type="ECO:0000256" key="5">
    <source>
        <dbReference type="ARBA" id="ARBA00023002"/>
    </source>
</evidence>
<evidence type="ECO:0000313" key="9">
    <source>
        <dbReference type="Proteomes" id="UP000234474"/>
    </source>
</evidence>
<dbReference type="SUPFAM" id="SSF56176">
    <property type="entry name" value="FAD-binding/transporter-associated domain-like"/>
    <property type="match status" value="1"/>
</dbReference>
<dbReference type="VEuPathDB" id="FungiDB:P174DRAFT_463537"/>
<gene>
    <name evidence="8" type="ORF">P174DRAFT_463537</name>
</gene>
<dbReference type="InterPro" id="IPR012951">
    <property type="entry name" value="BBE"/>
</dbReference>
<comment type="similarity">
    <text evidence="2">Belongs to the oxygen-dependent FAD-linked oxidoreductase family.</text>
</comment>
<dbReference type="GO" id="GO:0016491">
    <property type="term" value="F:oxidoreductase activity"/>
    <property type="evidence" value="ECO:0007669"/>
    <property type="project" value="UniProtKB-KW"/>
</dbReference>
<dbReference type="AlphaFoldDB" id="A0A2I1BXF6"/>
<evidence type="ECO:0000256" key="3">
    <source>
        <dbReference type="ARBA" id="ARBA00022630"/>
    </source>
</evidence>
<feature type="chain" id="PRO_5014196187" evidence="6">
    <location>
        <begin position="22"/>
        <end position="572"/>
    </location>
</feature>
<dbReference type="OMA" id="SSCWPGN"/>